<feature type="compositionally biased region" description="Acidic residues" evidence="2">
    <location>
        <begin position="23"/>
        <end position="33"/>
    </location>
</feature>
<dbReference type="PANTHER" id="PTHR13138">
    <property type="entry name" value="PROTEIN LIN1"/>
    <property type="match status" value="1"/>
</dbReference>
<feature type="compositionally biased region" description="Basic and acidic residues" evidence="2">
    <location>
        <begin position="126"/>
        <end position="136"/>
    </location>
</feature>
<dbReference type="AlphaFoldDB" id="A0A813V2F8"/>
<dbReference type="SUPFAM" id="SSF55277">
    <property type="entry name" value="GYF domain"/>
    <property type="match status" value="1"/>
</dbReference>
<dbReference type="OrthoDB" id="331341at2759"/>
<feature type="region of interest" description="Disordered" evidence="2">
    <location>
        <begin position="193"/>
        <end position="224"/>
    </location>
</feature>
<proteinExistence type="predicted"/>
<name>A0A813V2F8_9BILA</name>
<feature type="region of interest" description="Disordered" evidence="2">
    <location>
        <begin position="123"/>
        <end position="164"/>
    </location>
</feature>
<feature type="region of interest" description="Disordered" evidence="2">
    <location>
        <begin position="15"/>
        <end position="53"/>
    </location>
</feature>
<dbReference type="Pfam" id="PF02213">
    <property type="entry name" value="GYF"/>
    <property type="match status" value="1"/>
</dbReference>
<dbReference type="Proteomes" id="UP000663879">
    <property type="component" value="Unassembled WGS sequence"/>
</dbReference>
<evidence type="ECO:0000256" key="1">
    <source>
        <dbReference type="SAM" id="Coils"/>
    </source>
</evidence>
<dbReference type="PANTHER" id="PTHR13138:SF3">
    <property type="entry name" value="CD2 ANTIGEN CYTOPLASMIC TAIL-BINDING PROTEIN 2"/>
    <property type="match status" value="1"/>
</dbReference>
<organism evidence="4 5">
    <name type="scientific">Brachionus calyciflorus</name>
    <dbReference type="NCBI Taxonomy" id="104777"/>
    <lineage>
        <taxon>Eukaryota</taxon>
        <taxon>Metazoa</taxon>
        <taxon>Spiralia</taxon>
        <taxon>Gnathifera</taxon>
        <taxon>Rotifera</taxon>
        <taxon>Eurotatoria</taxon>
        <taxon>Monogononta</taxon>
        <taxon>Pseudotrocha</taxon>
        <taxon>Ploima</taxon>
        <taxon>Brachionidae</taxon>
        <taxon>Brachionus</taxon>
    </lineage>
</organism>
<dbReference type="EMBL" id="CAJNOC010001068">
    <property type="protein sequence ID" value="CAF0831830.1"/>
    <property type="molecule type" value="Genomic_DNA"/>
</dbReference>
<feature type="domain" description="GYF" evidence="3">
    <location>
        <begin position="305"/>
        <end position="364"/>
    </location>
</feature>
<dbReference type="InterPro" id="IPR039905">
    <property type="entry name" value="CD2BP2/Lin1"/>
</dbReference>
<evidence type="ECO:0000259" key="3">
    <source>
        <dbReference type="PROSITE" id="PS50829"/>
    </source>
</evidence>
<evidence type="ECO:0000313" key="4">
    <source>
        <dbReference type="EMBL" id="CAF0831830.1"/>
    </source>
</evidence>
<dbReference type="Gene3D" id="3.30.1490.40">
    <property type="match status" value="1"/>
</dbReference>
<feature type="coiled-coil region" evidence="1">
    <location>
        <begin position="248"/>
        <end position="275"/>
    </location>
</feature>
<evidence type="ECO:0000256" key="2">
    <source>
        <dbReference type="SAM" id="MobiDB-lite"/>
    </source>
</evidence>
<comment type="caution">
    <text evidence="4">The sequence shown here is derived from an EMBL/GenBank/DDBJ whole genome shotgun (WGS) entry which is preliminary data.</text>
</comment>
<sequence>MPVKKKVKFDDKKEYKRYKKDSDEDSDIGDDDDTKQKFKHTLESDEEDDTEKYEELKREVLEDIGQEAKTSEFDDQIKLTPFNMREELEEGNFDREGYFHWKKDKSEIKDAWLENIDWANINTFKKSQDLQKPSKNEEEENEEDDDDDESSQSETGSIKNGDDEEKEKIEIFKKMLLFLKPGETILKAIKRLGNSTKSSGGSSQSASQRWLKKKTESQQPLSEKAKIDKEALEKLTGFANKFIDKGFYDIYEETYDSLEKKIKNFEDKLSQQSSNNFDMFADEMEETEIQATTSKAESAPLEDVVVKWIYKESNTEDAQISGPFTSQQMLEKSDKGDFKDTGVWCRRVDDQSGIFYNSKRIDFDLYT</sequence>
<dbReference type="InterPro" id="IPR035445">
    <property type="entry name" value="GYF-like_dom_sf"/>
</dbReference>
<reference evidence="4" key="1">
    <citation type="submission" date="2021-02" db="EMBL/GenBank/DDBJ databases">
        <authorList>
            <person name="Nowell W R."/>
        </authorList>
    </citation>
    <scope>NUCLEOTIDE SEQUENCE</scope>
    <source>
        <strain evidence="4">Ploen Becks lab</strain>
    </source>
</reference>
<keyword evidence="1" id="KW-0175">Coiled coil</keyword>
<keyword evidence="5" id="KW-1185">Reference proteome</keyword>
<feature type="compositionally biased region" description="Acidic residues" evidence="2">
    <location>
        <begin position="137"/>
        <end position="151"/>
    </location>
</feature>
<gene>
    <name evidence="4" type="ORF">OXX778_LOCUS8006</name>
</gene>
<dbReference type="SMART" id="SM00444">
    <property type="entry name" value="GYF"/>
    <property type="match status" value="1"/>
</dbReference>
<accession>A0A813V2F8</accession>
<dbReference type="GO" id="GO:0005682">
    <property type="term" value="C:U5 snRNP"/>
    <property type="evidence" value="ECO:0007669"/>
    <property type="project" value="InterPro"/>
</dbReference>
<feature type="compositionally biased region" description="Low complexity" evidence="2">
    <location>
        <begin position="198"/>
        <end position="208"/>
    </location>
</feature>
<dbReference type="PROSITE" id="PS50829">
    <property type="entry name" value="GYF"/>
    <property type="match status" value="1"/>
</dbReference>
<evidence type="ECO:0000313" key="5">
    <source>
        <dbReference type="Proteomes" id="UP000663879"/>
    </source>
</evidence>
<feature type="compositionally biased region" description="Basic and acidic residues" evidence="2">
    <location>
        <begin position="34"/>
        <end position="43"/>
    </location>
</feature>
<protein>
    <recommendedName>
        <fullName evidence="3">GYF domain-containing protein</fullName>
    </recommendedName>
</protein>
<dbReference type="InterPro" id="IPR003169">
    <property type="entry name" value="GYF"/>
</dbReference>